<dbReference type="Proteomes" id="UP000269396">
    <property type="component" value="Unassembled WGS sequence"/>
</dbReference>
<reference evidence="2 3" key="1">
    <citation type="submission" date="2018-11" db="EMBL/GenBank/DDBJ databases">
        <authorList>
            <consortium name="Pathogen Informatics"/>
        </authorList>
    </citation>
    <scope>NUCLEOTIDE SEQUENCE [LARGE SCALE GENOMIC DNA]</scope>
    <source>
        <strain>Denwood</strain>
        <strain evidence="3">Zambia</strain>
    </source>
</reference>
<evidence type="ECO:0000256" key="1">
    <source>
        <dbReference type="SAM" id="MobiDB-lite"/>
    </source>
</evidence>
<keyword evidence="3" id="KW-1185">Reference proteome</keyword>
<accession>A0A3P8G9E3</accession>
<name>A0A3P8G9E3_9TREM</name>
<proteinExistence type="predicted"/>
<evidence type="ECO:0000313" key="3">
    <source>
        <dbReference type="Proteomes" id="UP000269396"/>
    </source>
</evidence>
<gene>
    <name evidence="2" type="ORF">SMTD_LOCUS21606</name>
</gene>
<feature type="compositionally biased region" description="Basic residues" evidence="1">
    <location>
        <begin position="35"/>
        <end position="51"/>
    </location>
</feature>
<dbReference type="EMBL" id="UZAL01047860">
    <property type="protein sequence ID" value="VDP85262.1"/>
    <property type="molecule type" value="Genomic_DNA"/>
</dbReference>
<organism evidence="2 3">
    <name type="scientific">Schistosoma mattheei</name>
    <dbReference type="NCBI Taxonomy" id="31246"/>
    <lineage>
        <taxon>Eukaryota</taxon>
        <taxon>Metazoa</taxon>
        <taxon>Spiralia</taxon>
        <taxon>Lophotrochozoa</taxon>
        <taxon>Platyhelminthes</taxon>
        <taxon>Trematoda</taxon>
        <taxon>Digenea</taxon>
        <taxon>Strigeidida</taxon>
        <taxon>Schistosomatoidea</taxon>
        <taxon>Schistosomatidae</taxon>
        <taxon>Schistosoma</taxon>
    </lineage>
</organism>
<protein>
    <submittedName>
        <fullName evidence="2">Uncharacterized protein</fullName>
    </submittedName>
</protein>
<dbReference type="AlphaFoldDB" id="A0A3P8G9E3"/>
<feature type="region of interest" description="Disordered" evidence="1">
    <location>
        <begin position="17"/>
        <end position="55"/>
    </location>
</feature>
<sequence>MYNRYRLESSNLLNQPVNSILPSSTSSTPTLSVRGRGRGRGGKRGRPRIHFPRTYESTGTSWGNYLSEEDRQESLLQLGNLLNDLHSPTQKSKHVCVTIPQELCLNTEIILTNGDTTTTILKDDGLEEDEEELLSHIDEDNSVNDNDGHHYDYSVCVKFVNLKIYFNDLFFLHTFLNARIS</sequence>
<evidence type="ECO:0000313" key="2">
    <source>
        <dbReference type="EMBL" id="VDP85262.1"/>
    </source>
</evidence>
<feature type="compositionally biased region" description="Low complexity" evidence="1">
    <location>
        <begin position="21"/>
        <end position="34"/>
    </location>
</feature>